<comment type="caution">
    <text evidence="2">The sequence shown here is derived from an EMBL/GenBank/DDBJ whole genome shotgun (WGS) entry which is preliminary data.</text>
</comment>
<dbReference type="PANTHER" id="PTHR43586:SF21">
    <property type="entry name" value="PYRIDOXAL PHOSPHATE (PLP)-DEPENDENT ASPARTATE AMINOTRANSFERASE SUPERFAMILY"/>
    <property type="match status" value="1"/>
</dbReference>
<dbReference type="PANTHER" id="PTHR43586">
    <property type="entry name" value="CYSTEINE DESULFURASE"/>
    <property type="match status" value="1"/>
</dbReference>
<dbReference type="GO" id="GO:0016829">
    <property type="term" value="F:lyase activity"/>
    <property type="evidence" value="ECO:0007669"/>
    <property type="project" value="UniProtKB-KW"/>
</dbReference>
<accession>A0A9P5ZEH4</accession>
<dbReference type="InterPro" id="IPR015424">
    <property type="entry name" value="PyrdxlP-dep_Trfase"/>
</dbReference>
<evidence type="ECO:0000313" key="2">
    <source>
        <dbReference type="EMBL" id="KAF9485510.1"/>
    </source>
</evidence>
<protein>
    <submittedName>
        <fullName evidence="2">Selenocysteine lyase</fullName>
    </submittedName>
</protein>
<organism evidence="2 3">
    <name type="scientific">Pholiota conissans</name>
    <dbReference type="NCBI Taxonomy" id="109636"/>
    <lineage>
        <taxon>Eukaryota</taxon>
        <taxon>Fungi</taxon>
        <taxon>Dikarya</taxon>
        <taxon>Basidiomycota</taxon>
        <taxon>Agaricomycotina</taxon>
        <taxon>Agaricomycetes</taxon>
        <taxon>Agaricomycetidae</taxon>
        <taxon>Agaricales</taxon>
        <taxon>Agaricineae</taxon>
        <taxon>Strophariaceae</taxon>
        <taxon>Pholiota</taxon>
    </lineage>
</organism>
<keyword evidence="3" id="KW-1185">Reference proteome</keyword>
<evidence type="ECO:0000313" key="3">
    <source>
        <dbReference type="Proteomes" id="UP000807469"/>
    </source>
</evidence>
<gene>
    <name evidence="2" type="ORF">BDN70DRAFT_871165</name>
</gene>
<feature type="domain" description="Aminotransferase class V" evidence="1">
    <location>
        <begin position="18"/>
        <end position="412"/>
    </location>
</feature>
<dbReference type="Gene3D" id="3.90.1150.10">
    <property type="entry name" value="Aspartate Aminotransferase, domain 1"/>
    <property type="match status" value="1"/>
</dbReference>
<dbReference type="EMBL" id="MU155135">
    <property type="protein sequence ID" value="KAF9485510.1"/>
    <property type="molecule type" value="Genomic_DNA"/>
</dbReference>
<dbReference type="Gene3D" id="3.40.640.10">
    <property type="entry name" value="Type I PLP-dependent aspartate aminotransferase-like (Major domain)"/>
    <property type="match status" value="1"/>
</dbReference>
<dbReference type="Pfam" id="PF00266">
    <property type="entry name" value="Aminotran_5"/>
    <property type="match status" value="1"/>
</dbReference>
<dbReference type="InterPro" id="IPR015421">
    <property type="entry name" value="PyrdxlP-dep_Trfase_major"/>
</dbReference>
<keyword evidence="2" id="KW-0456">Lyase</keyword>
<evidence type="ECO:0000259" key="1">
    <source>
        <dbReference type="Pfam" id="PF00266"/>
    </source>
</evidence>
<proteinExistence type="predicted"/>
<dbReference type="SUPFAM" id="SSF53383">
    <property type="entry name" value="PLP-dependent transferases"/>
    <property type="match status" value="1"/>
</dbReference>
<dbReference type="InterPro" id="IPR000192">
    <property type="entry name" value="Aminotrans_V_dom"/>
</dbReference>
<dbReference type="InterPro" id="IPR015422">
    <property type="entry name" value="PyrdxlP-dep_Trfase_small"/>
</dbReference>
<dbReference type="Proteomes" id="UP000807469">
    <property type="component" value="Unassembled WGS sequence"/>
</dbReference>
<dbReference type="AlphaFoldDB" id="A0A9P5ZEH4"/>
<dbReference type="OrthoDB" id="420046at2759"/>
<sequence>MDVKQARSHFPVLSTGFIFADNAGGSQATKGVVERISDYLLNTNVQLGADYGYGVKSSTRVYVDGPREAMKLFNARSPDEIVFGASSTLNLDNLSRGLENDIQPGDEFIITGEHEANNGPWKKLAARKGAVIKVWTPSPTVPENPYSVKLKVEELLPLISDRTRIVAITACSNILGTIVPVKEVVKAIREEARAQGAPKVEISVDCVAYAPHRLIDVQDWDVDFCVFSFYKVYGPHISGMYVRSTALEQSVSSIVHHFLKVDKIAYKLQPGGPGYEIVYGTTGVVPYLLSLTPENDLKASFAAIAQHEQTLLKPLISFLTEPAQRERGVRIVGEETVNLERVPTVSFVVVGQKPLKSRAIVEYFDAKGGVGIRYGHFYAYTLVEQLEPKIDVDEGVVRISLVHYNTVEEVQKIIAILKEVFAQDDLSVALKERTTSGY</sequence>
<name>A0A9P5ZEH4_9AGAR</name>
<reference evidence="2" key="1">
    <citation type="submission" date="2020-11" db="EMBL/GenBank/DDBJ databases">
        <authorList>
            <consortium name="DOE Joint Genome Institute"/>
            <person name="Ahrendt S."/>
            <person name="Riley R."/>
            <person name="Andreopoulos W."/>
            <person name="Labutti K."/>
            <person name="Pangilinan J."/>
            <person name="Ruiz-Duenas F.J."/>
            <person name="Barrasa J.M."/>
            <person name="Sanchez-Garcia M."/>
            <person name="Camarero S."/>
            <person name="Miyauchi S."/>
            <person name="Serrano A."/>
            <person name="Linde D."/>
            <person name="Babiker R."/>
            <person name="Drula E."/>
            <person name="Ayuso-Fernandez I."/>
            <person name="Pacheco R."/>
            <person name="Padilla G."/>
            <person name="Ferreira P."/>
            <person name="Barriuso J."/>
            <person name="Kellner H."/>
            <person name="Castanera R."/>
            <person name="Alfaro M."/>
            <person name="Ramirez L."/>
            <person name="Pisabarro A.G."/>
            <person name="Kuo A."/>
            <person name="Tritt A."/>
            <person name="Lipzen A."/>
            <person name="He G."/>
            <person name="Yan M."/>
            <person name="Ng V."/>
            <person name="Cullen D."/>
            <person name="Martin F."/>
            <person name="Rosso M.-N."/>
            <person name="Henrissat B."/>
            <person name="Hibbett D."/>
            <person name="Martinez A.T."/>
            <person name="Grigoriev I.V."/>
        </authorList>
    </citation>
    <scope>NUCLEOTIDE SEQUENCE</scope>
    <source>
        <strain evidence="2">CIRM-BRFM 674</strain>
    </source>
</reference>